<evidence type="ECO:0000256" key="7">
    <source>
        <dbReference type="ARBA" id="ARBA00023136"/>
    </source>
</evidence>
<feature type="transmembrane region" description="Helical" evidence="8">
    <location>
        <begin position="53"/>
        <end position="76"/>
    </location>
</feature>
<dbReference type="InterPro" id="IPR005829">
    <property type="entry name" value="Sugar_transporter_CS"/>
</dbReference>
<reference evidence="10" key="1">
    <citation type="submission" date="2023-05" db="EMBL/GenBank/DDBJ databases">
        <title>Cannabis rhizosphere genomes.</title>
        <authorList>
            <person name="Goff K.L."/>
        </authorList>
    </citation>
    <scope>NUCLEOTIDE SEQUENCE</scope>
    <source>
        <strain evidence="10">SPPC 2817</strain>
    </source>
</reference>
<keyword evidence="6 8" id="KW-1133">Transmembrane helix</keyword>
<feature type="transmembrane region" description="Helical" evidence="8">
    <location>
        <begin position="324"/>
        <end position="343"/>
    </location>
</feature>
<dbReference type="Gene3D" id="1.20.1250.20">
    <property type="entry name" value="MFS general substrate transporter like domains"/>
    <property type="match status" value="1"/>
</dbReference>
<evidence type="ECO:0000256" key="5">
    <source>
        <dbReference type="ARBA" id="ARBA00022692"/>
    </source>
</evidence>
<comment type="function">
    <text evidence="1">Resistance to tetracycline by an active tetracycline efflux. This is an energy-dependent process that decreases the accumulation of the antibiotic in whole cells. This protein functions as a metal-tetracycline/H(+) antiporter.</text>
</comment>
<dbReference type="InterPro" id="IPR036259">
    <property type="entry name" value="MFS_trans_sf"/>
</dbReference>
<dbReference type="PROSITE" id="PS00216">
    <property type="entry name" value="SUGAR_TRANSPORT_1"/>
    <property type="match status" value="1"/>
</dbReference>
<feature type="domain" description="Major facilitator superfamily (MFS) profile" evidence="9">
    <location>
        <begin position="51"/>
        <end position="435"/>
    </location>
</feature>
<keyword evidence="5 8" id="KW-0812">Transmembrane</keyword>
<name>A0ABT8LUP0_9GAMM</name>
<dbReference type="CDD" id="cd17388">
    <property type="entry name" value="MFS_TetA"/>
    <property type="match status" value="1"/>
</dbReference>
<dbReference type="InterPro" id="IPR020846">
    <property type="entry name" value="MFS_dom"/>
</dbReference>
<dbReference type="InterPro" id="IPR011701">
    <property type="entry name" value="MFS"/>
</dbReference>
<feature type="transmembrane region" description="Helical" evidence="8">
    <location>
        <begin position="120"/>
        <end position="139"/>
    </location>
</feature>
<evidence type="ECO:0000256" key="2">
    <source>
        <dbReference type="ARBA" id="ARBA00004127"/>
    </source>
</evidence>
<keyword evidence="11" id="KW-1185">Reference proteome</keyword>
<feature type="transmembrane region" description="Helical" evidence="8">
    <location>
        <begin position="287"/>
        <end position="312"/>
    </location>
</feature>
<dbReference type="RefSeq" id="WP_152682234.1">
    <property type="nucleotide sequence ID" value="NZ_JASMRX010000019.1"/>
</dbReference>
<organism evidence="10 11">
    <name type="scientific">Serratia bockelmannii</name>
    <dbReference type="NCBI Taxonomy" id="2703793"/>
    <lineage>
        <taxon>Bacteria</taxon>
        <taxon>Pseudomonadati</taxon>
        <taxon>Pseudomonadota</taxon>
        <taxon>Gammaproteobacteria</taxon>
        <taxon>Enterobacterales</taxon>
        <taxon>Yersiniaceae</taxon>
        <taxon>Serratia</taxon>
    </lineage>
</organism>
<evidence type="ECO:0000313" key="11">
    <source>
        <dbReference type="Proteomes" id="UP001176500"/>
    </source>
</evidence>
<dbReference type="NCBIfam" id="NF012174">
    <property type="entry name" value="tet_MFS_A_B_C_D"/>
    <property type="match status" value="1"/>
</dbReference>
<gene>
    <name evidence="10" type="primary">tet</name>
    <name evidence="10" type="ORF">QO199_20440</name>
</gene>
<feature type="transmembrane region" description="Helical" evidence="8">
    <location>
        <begin position="381"/>
        <end position="404"/>
    </location>
</feature>
<comment type="caution">
    <text evidence="10">The sequence shown here is derived from an EMBL/GenBank/DDBJ whole genome shotgun (WGS) entry which is preliminary data.</text>
</comment>
<proteinExistence type="inferred from homology"/>
<feature type="transmembrane region" description="Helical" evidence="8">
    <location>
        <begin position="88"/>
        <end position="108"/>
    </location>
</feature>
<evidence type="ECO:0000256" key="1">
    <source>
        <dbReference type="ARBA" id="ARBA00003279"/>
    </source>
</evidence>
<feature type="transmembrane region" description="Helical" evidence="8">
    <location>
        <begin position="257"/>
        <end position="281"/>
    </location>
</feature>
<evidence type="ECO:0000256" key="8">
    <source>
        <dbReference type="SAM" id="Phobius"/>
    </source>
</evidence>
<feature type="transmembrane region" description="Helical" evidence="8">
    <location>
        <begin position="20"/>
        <end position="41"/>
    </location>
</feature>
<evidence type="ECO:0000313" key="10">
    <source>
        <dbReference type="EMBL" id="MDN6881022.1"/>
    </source>
</evidence>
<feature type="transmembrane region" description="Helical" evidence="8">
    <location>
        <begin position="208"/>
        <end position="226"/>
    </location>
</feature>
<keyword evidence="7 8" id="KW-0472">Membrane</keyword>
<feature type="transmembrane region" description="Helical" evidence="8">
    <location>
        <begin position="178"/>
        <end position="196"/>
    </location>
</feature>
<sequence length="439" mass="46345">MSFNNASAPRRTVSRVKRVAVFFSLISLSLIGLLWNTQYSITVRVAILKKPMLVILLTVLLDAVGIGLIMPILPALLRSLGGLDAGSVHYGALLAAYALMQFLFSPILGALSDRFGRRPVLLISLAGAAADYLLMAFAPTLAWLYLGRLLAGITGANMAVATAYVTDITPAGQRARRFGLVGAVFGVGFIVGPLLGGSLGEWHLHAPFLAAAAMNALNLIMAFFLLPESRKPRARAAEQIRLNPFSSLRRLHGKPGLLPLAGIYLIMALVSQAPATLWILYGQDRFGWSMMVAGLSLAGYGACHALSQAFAIGPLVARLGERKALLIGLAADALGLVLLSIATRGWAPFALLPFFAAGGMALPALQALMAHKVDDDHQGELQGTLASMGSLIGVAGPLVATALYAATRDVWPGLVWALAAALYLLVPLLLGRSRERDAA</sequence>
<evidence type="ECO:0000256" key="6">
    <source>
        <dbReference type="ARBA" id="ARBA00022989"/>
    </source>
</evidence>
<dbReference type="PANTHER" id="PTHR23507:SF1">
    <property type="entry name" value="FI18259P1-RELATED"/>
    <property type="match status" value="1"/>
</dbReference>
<dbReference type="Proteomes" id="UP001176500">
    <property type="component" value="Unassembled WGS sequence"/>
</dbReference>
<comment type="subcellular location">
    <subcellularLocation>
        <location evidence="3">Cell membrane</location>
    </subcellularLocation>
    <subcellularLocation>
        <location evidence="2">Endomembrane system</location>
        <topology evidence="2">Multi-pass membrane protein</topology>
    </subcellularLocation>
</comment>
<dbReference type="InterPro" id="IPR001958">
    <property type="entry name" value="Tet-R_TetA/multi-R_MdtG-like"/>
</dbReference>
<evidence type="ECO:0000256" key="4">
    <source>
        <dbReference type="ARBA" id="ARBA00007520"/>
    </source>
</evidence>
<comment type="similarity">
    <text evidence="4">Belongs to the major facilitator superfamily. TCR/Tet family.</text>
</comment>
<dbReference type="PANTHER" id="PTHR23507">
    <property type="entry name" value="ZGC:174356"/>
    <property type="match status" value="1"/>
</dbReference>
<dbReference type="PROSITE" id="PS50850">
    <property type="entry name" value="MFS"/>
    <property type="match status" value="1"/>
</dbReference>
<protein>
    <submittedName>
        <fullName evidence="10">Tet(A)/Tet(B)/Tet(C) family tetracycline efflux MFS transporter</fullName>
    </submittedName>
</protein>
<dbReference type="Pfam" id="PF07690">
    <property type="entry name" value="MFS_1"/>
    <property type="match status" value="1"/>
</dbReference>
<feature type="transmembrane region" description="Helical" evidence="8">
    <location>
        <begin position="410"/>
        <end position="430"/>
    </location>
</feature>
<dbReference type="PRINTS" id="PR01035">
    <property type="entry name" value="TCRTETA"/>
</dbReference>
<evidence type="ECO:0000256" key="3">
    <source>
        <dbReference type="ARBA" id="ARBA00004236"/>
    </source>
</evidence>
<dbReference type="EMBL" id="JASMRX010000019">
    <property type="protein sequence ID" value="MDN6881022.1"/>
    <property type="molecule type" value="Genomic_DNA"/>
</dbReference>
<evidence type="ECO:0000259" key="9">
    <source>
        <dbReference type="PROSITE" id="PS50850"/>
    </source>
</evidence>
<feature type="transmembrane region" description="Helical" evidence="8">
    <location>
        <begin position="349"/>
        <end position="369"/>
    </location>
</feature>
<feature type="transmembrane region" description="Helical" evidence="8">
    <location>
        <begin position="145"/>
        <end position="166"/>
    </location>
</feature>
<accession>A0ABT8LUP0</accession>
<dbReference type="SUPFAM" id="SSF103473">
    <property type="entry name" value="MFS general substrate transporter"/>
    <property type="match status" value="1"/>
</dbReference>